<comment type="similarity">
    <text evidence="1">Belongs to the tRNA pseudouridine synthase TruA family.</text>
</comment>
<dbReference type="InterPro" id="IPR020103">
    <property type="entry name" value="PsdUridine_synth_cat_dom_sf"/>
</dbReference>
<feature type="compositionally biased region" description="Acidic residues" evidence="7">
    <location>
        <begin position="482"/>
        <end position="491"/>
    </location>
</feature>
<dbReference type="FunFam" id="3.30.70.580:FF:000002">
    <property type="entry name" value="tRNA pseudouridine synthase"/>
    <property type="match status" value="1"/>
</dbReference>
<dbReference type="GO" id="GO:0003723">
    <property type="term" value="F:RNA binding"/>
    <property type="evidence" value="ECO:0007669"/>
    <property type="project" value="InterPro"/>
</dbReference>
<comment type="catalytic activity">
    <reaction evidence="4">
        <text>a uridine in tRNA = a pseudouridine in tRNA</text>
        <dbReference type="Rhea" id="RHEA:54572"/>
        <dbReference type="Rhea" id="RHEA-COMP:13339"/>
        <dbReference type="Rhea" id="RHEA-COMP:13934"/>
        <dbReference type="ChEBI" id="CHEBI:65314"/>
        <dbReference type="ChEBI" id="CHEBI:65315"/>
    </reaction>
</comment>
<feature type="region of interest" description="Disordered" evidence="7">
    <location>
        <begin position="215"/>
        <end position="243"/>
    </location>
</feature>
<proteinExistence type="inferred from homology"/>
<feature type="active site" description="Nucleophile" evidence="5">
    <location>
        <position position="133"/>
    </location>
</feature>
<feature type="compositionally biased region" description="Basic and acidic residues" evidence="7">
    <location>
        <begin position="49"/>
        <end position="66"/>
    </location>
</feature>
<evidence type="ECO:0000256" key="4">
    <source>
        <dbReference type="ARBA" id="ARBA00036943"/>
    </source>
</evidence>
<accession>A0A5C3N239</accession>
<feature type="region of interest" description="Disordered" evidence="7">
    <location>
        <begin position="458"/>
        <end position="503"/>
    </location>
</feature>
<dbReference type="PANTHER" id="PTHR11142">
    <property type="entry name" value="PSEUDOURIDYLATE SYNTHASE"/>
    <property type="match status" value="1"/>
</dbReference>
<feature type="compositionally biased region" description="Basic and acidic residues" evidence="7">
    <location>
        <begin position="458"/>
        <end position="481"/>
    </location>
</feature>
<dbReference type="InterPro" id="IPR020094">
    <property type="entry name" value="TruA/RsuA/RluB/E/F_N"/>
</dbReference>
<protein>
    <submittedName>
        <fullName evidence="9">Pseudouridine synthase</fullName>
    </submittedName>
</protein>
<evidence type="ECO:0000256" key="5">
    <source>
        <dbReference type="PIRSR" id="PIRSR641708-1"/>
    </source>
</evidence>
<keyword evidence="3" id="KW-0413">Isomerase</keyword>
<feature type="region of interest" description="Disordered" evidence="7">
    <location>
        <begin position="1"/>
        <end position="69"/>
    </location>
</feature>
<gene>
    <name evidence="9" type="ORF">OE88DRAFT_1629210</name>
</gene>
<dbReference type="STRING" id="5364.A0A5C3N239"/>
<feature type="binding site" evidence="6">
    <location>
        <position position="192"/>
    </location>
    <ligand>
        <name>substrate</name>
    </ligand>
</feature>
<keyword evidence="2" id="KW-0819">tRNA processing</keyword>
<evidence type="ECO:0000256" key="2">
    <source>
        <dbReference type="ARBA" id="ARBA00022694"/>
    </source>
</evidence>
<evidence type="ECO:0000256" key="1">
    <source>
        <dbReference type="ARBA" id="ARBA00009375"/>
    </source>
</evidence>
<dbReference type="SUPFAM" id="SSF55120">
    <property type="entry name" value="Pseudouridine synthase"/>
    <property type="match status" value="1"/>
</dbReference>
<keyword evidence="10" id="KW-1185">Reference proteome</keyword>
<evidence type="ECO:0000256" key="6">
    <source>
        <dbReference type="PIRSR" id="PIRSR641708-2"/>
    </source>
</evidence>
<dbReference type="InterPro" id="IPR020095">
    <property type="entry name" value="PsdUridine_synth_TruA_C"/>
</dbReference>
<dbReference type="Gene3D" id="3.30.70.660">
    <property type="entry name" value="Pseudouridine synthase I, catalytic domain, C-terminal subdomain"/>
    <property type="match status" value="1"/>
</dbReference>
<dbReference type="GO" id="GO:0031119">
    <property type="term" value="P:tRNA pseudouridine synthesis"/>
    <property type="evidence" value="ECO:0007669"/>
    <property type="project" value="InterPro"/>
</dbReference>
<dbReference type="Proteomes" id="UP000305948">
    <property type="component" value="Unassembled WGS sequence"/>
</dbReference>
<dbReference type="CDD" id="cd02568">
    <property type="entry name" value="PseudoU_synth_PUS1_PUS2"/>
    <property type="match status" value="1"/>
</dbReference>
<name>A0A5C3N239_9AGAM</name>
<dbReference type="GO" id="GO:0005634">
    <property type="term" value="C:nucleus"/>
    <property type="evidence" value="ECO:0007669"/>
    <property type="project" value="TreeGrafter"/>
</dbReference>
<dbReference type="InterPro" id="IPR041708">
    <property type="entry name" value="PUS1/PUS2-like"/>
</dbReference>
<dbReference type="GO" id="GO:1990481">
    <property type="term" value="P:mRNA pseudouridine synthesis"/>
    <property type="evidence" value="ECO:0007669"/>
    <property type="project" value="TreeGrafter"/>
</dbReference>
<dbReference type="InterPro" id="IPR001406">
    <property type="entry name" value="PsdUridine_synth_TruA"/>
</dbReference>
<dbReference type="Pfam" id="PF01416">
    <property type="entry name" value="PseudoU_synth_1"/>
    <property type="match status" value="1"/>
</dbReference>
<dbReference type="Gene3D" id="3.30.70.580">
    <property type="entry name" value="Pseudouridine synthase I, catalytic domain, N-terminal subdomain"/>
    <property type="match status" value="1"/>
</dbReference>
<feature type="compositionally biased region" description="Basic residues" evidence="7">
    <location>
        <begin position="21"/>
        <end position="48"/>
    </location>
</feature>
<dbReference type="AlphaFoldDB" id="A0A5C3N239"/>
<dbReference type="GO" id="GO:0009982">
    <property type="term" value="F:pseudouridine synthase activity"/>
    <property type="evidence" value="ECO:0007669"/>
    <property type="project" value="InterPro"/>
</dbReference>
<sequence length="503" mass="56345">MPDVKDLEVAEQGAEADAKPGKHSGKGKGKSKKEKPLAKIKGKGRRRGTRQEGSEKGEGESSEPKGPRLPKRQCALLIGFCGSGYNGMQFQPGEKVVTIEGMLFDALVKAGAVSQDNADDPVKVNLGRAARTDAGVHAAGNVVSMKIIPHVPGVDDLRARINELLPPEIRLWAIVRTQNSFSARTFCDSRKYTYTFPSYALLPPKPGSGLHKTVNLNPTGEAPSPSVHPFWQPSLQEPTSKEEDLRRKRHWRVDSEAVGRLREIAKRFEGSHNFHNFTVGREFGDRSTQRVIKGIEILDPVVHGDTEWISVLWHGQSFMLHQRKMMSLLILACRTGTPSQIIDELYGPRTVFVPKMPALGLLLEYPIFDGYNKRLDAVNKGHTPADPEYRPPLDFEVYREEIEKFKLDFIYKGIREIEESDGVFDAWTRHIDSYAGGDLTYLNPKGIIPPTAVLKKGERRENPFREKRRFDATGRSDKLVQEEEEEEAEEATLDKAKLADMEG</sequence>
<dbReference type="OrthoDB" id="10256309at2759"/>
<evidence type="ECO:0000256" key="7">
    <source>
        <dbReference type="SAM" id="MobiDB-lite"/>
    </source>
</evidence>
<organism evidence="9 10">
    <name type="scientific">Heliocybe sulcata</name>
    <dbReference type="NCBI Taxonomy" id="5364"/>
    <lineage>
        <taxon>Eukaryota</taxon>
        <taxon>Fungi</taxon>
        <taxon>Dikarya</taxon>
        <taxon>Basidiomycota</taxon>
        <taxon>Agaricomycotina</taxon>
        <taxon>Agaricomycetes</taxon>
        <taxon>Gloeophyllales</taxon>
        <taxon>Gloeophyllaceae</taxon>
        <taxon>Heliocybe</taxon>
    </lineage>
</organism>
<evidence type="ECO:0000259" key="8">
    <source>
        <dbReference type="Pfam" id="PF01416"/>
    </source>
</evidence>
<dbReference type="NCBIfam" id="TIGR00071">
    <property type="entry name" value="hisT_truA"/>
    <property type="match status" value="1"/>
</dbReference>
<feature type="domain" description="Pseudouridine synthase I TruA alpha/beta" evidence="8">
    <location>
        <begin position="264"/>
        <end position="369"/>
    </location>
</feature>
<dbReference type="PANTHER" id="PTHR11142:SF4">
    <property type="entry name" value="PSEUDOURIDYLATE SYNTHASE 1 HOMOLOG"/>
    <property type="match status" value="1"/>
</dbReference>
<reference evidence="9 10" key="1">
    <citation type="journal article" date="2019" name="Nat. Ecol. Evol.">
        <title>Megaphylogeny resolves global patterns of mushroom evolution.</title>
        <authorList>
            <person name="Varga T."/>
            <person name="Krizsan K."/>
            <person name="Foldi C."/>
            <person name="Dima B."/>
            <person name="Sanchez-Garcia M."/>
            <person name="Sanchez-Ramirez S."/>
            <person name="Szollosi G.J."/>
            <person name="Szarkandi J.G."/>
            <person name="Papp V."/>
            <person name="Albert L."/>
            <person name="Andreopoulos W."/>
            <person name="Angelini C."/>
            <person name="Antonin V."/>
            <person name="Barry K.W."/>
            <person name="Bougher N.L."/>
            <person name="Buchanan P."/>
            <person name="Buyck B."/>
            <person name="Bense V."/>
            <person name="Catcheside P."/>
            <person name="Chovatia M."/>
            <person name="Cooper J."/>
            <person name="Damon W."/>
            <person name="Desjardin D."/>
            <person name="Finy P."/>
            <person name="Geml J."/>
            <person name="Haridas S."/>
            <person name="Hughes K."/>
            <person name="Justo A."/>
            <person name="Karasinski D."/>
            <person name="Kautmanova I."/>
            <person name="Kiss B."/>
            <person name="Kocsube S."/>
            <person name="Kotiranta H."/>
            <person name="LaButti K.M."/>
            <person name="Lechner B.E."/>
            <person name="Liimatainen K."/>
            <person name="Lipzen A."/>
            <person name="Lukacs Z."/>
            <person name="Mihaltcheva S."/>
            <person name="Morgado L.N."/>
            <person name="Niskanen T."/>
            <person name="Noordeloos M.E."/>
            <person name="Ohm R.A."/>
            <person name="Ortiz-Santana B."/>
            <person name="Ovrebo C."/>
            <person name="Racz N."/>
            <person name="Riley R."/>
            <person name="Savchenko A."/>
            <person name="Shiryaev A."/>
            <person name="Soop K."/>
            <person name="Spirin V."/>
            <person name="Szebenyi C."/>
            <person name="Tomsovsky M."/>
            <person name="Tulloss R.E."/>
            <person name="Uehling J."/>
            <person name="Grigoriev I.V."/>
            <person name="Vagvolgyi C."/>
            <person name="Papp T."/>
            <person name="Martin F.M."/>
            <person name="Miettinen O."/>
            <person name="Hibbett D.S."/>
            <person name="Nagy L.G."/>
        </authorList>
    </citation>
    <scope>NUCLEOTIDE SEQUENCE [LARGE SCALE GENOMIC DNA]</scope>
    <source>
        <strain evidence="9 10">OMC1185</strain>
    </source>
</reference>
<evidence type="ECO:0000313" key="9">
    <source>
        <dbReference type="EMBL" id="TFK51809.1"/>
    </source>
</evidence>
<evidence type="ECO:0000313" key="10">
    <source>
        <dbReference type="Proteomes" id="UP000305948"/>
    </source>
</evidence>
<dbReference type="InterPro" id="IPR020097">
    <property type="entry name" value="PsdUridine_synth_TruA_a/b_dom"/>
</dbReference>
<dbReference type="EMBL" id="ML213510">
    <property type="protein sequence ID" value="TFK51809.1"/>
    <property type="molecule type" value="Genomic_DNA"/>
</dbReference>
<feature type="compositionally biased region" description="Basic and acidic residues" evidence="7">
    <location>
        <begin position="492"/>
        <end position="503"/>
    </location>
</feature>
<evidence type="ECO:0000256" key="3">
    <source>
        <dbReference type="ARBA" id="ARBA00023235"/>
    </source>
</evidence>